<reference evidence="4 5" key="1">
    <citation type="journal article" date="2014" name="BMC Genomics">
        <title>Comparative genomics of the major fungal agents of human and animal Sporotrichosis: Sporothrix schenckii and Sporothrix brasiliensis.</title>
        <authorList>
            <person name="Teixeira M.M."/>
            <person name="de Almeida L.G."/>
            <person name="Kubitschek-Barreira P."/>
            <person name="Alves F.L."/>
            <person name="Kioshima E.S."/>
            <person name="Abadio A.K."/>
            <person name="Fernandes L."/>
            <person name="Derengowski L.S."/>
            <person name="Ferreira K.S."/>
            <person name="Souza R.C."/>
            <person name="Ruiz J.C."/>
            <person name="de Andrade N.C."/>
            <person name="Paes H.C."/>
            <person name="Nicola A.M."/>
            <person name="Albuquerque P."/>
            <person name="Gerber A.L."/>
            <person name="Martins V.P."/>
            <person name="Peconick L.D."/>
            <person name="Neto A.V."/>
            <person name="Chaucanez C.B."/>
            <person name="Silva P.A."/>
            <person name="Cunha O.L."/>
            <person name="de Oliveira F.F."/>
            <person name="dos Santos T.C."/>
            <person name="Barros A.L."/>
            <person name="Soares M.A."/>
            <person name="de Oliveira L.M."/>
            <person name="Marini M.M."/>
            <person name="Villalobos-Duno H."/>
            <person name="Cunha M.M."/>
            <person name="de Hoog S."/>
            <person name="da Silveira J.F."/>
            <person name="Henrissat B."/>
            <person name="Nino-Vega G.A."/>
            <person name="Cisalpino P.S."/>
            <person name="Mora-Montes H.M."/>
            <person name="Almeida S.R."/>
            <person name="Stajich J.E."/>
            <person name="Lopes-Bezerra L.M."/>
            <person name="Vasconcelos A.T."/>
            <person name="Felipe M.S."/>
        </authorList>
    </citation>
    <scope>NUCLEOTIDE SEQUENCE [LARGE SCALE GENOMIC DNA]</scope>
    <source>
        <strain evidence="4 5">1099-18</strain>
    </source>
</reference>
<dbReference type="GeneID" id="27669611"/>
<sequence>MTTYMRAVDVKGGAGHADALFINDKTPKPTAGDGEAVVKVKAFGLNRMDLSQREGKYPLGPHIPKTMGVEFSGVIESLGTQHSTSTPAGDASGAFKVGDEVFGLAYGGAYAEYLASSVRMLVHKPAYLSWEQAAAIPENWITALQALHEVGGFRGDLRQTALWHAGASGVSIAGIQLSKLAGASAVYATAGTDDKCAFLVRELGAKAAFNYKTHNWADEVLGATDNKGVDFIVDYIGADYFQKNLDAAALDAHIVLLALMSGAQLPADVNISSILRKRLRIEGSGLRSRAPDYQGRLRDRLVTVLPHFEDGKLKLYLDKVLPWEQIREAHEYMEKNVSMGKIVCTIN</sequence>
<name>A0A0F2MGS5_SPOSC</name>
<keyword evidence="2" id="KW-0560">Oxidoreductase</keyword>
<reference evidence="4 5" key="2">
    <citation type="journal article" date="2015" name="Eukaryot. Cell">
        <title>Asexual propagation of a virulent clone complex in a human and feline outbreak of sporotrichosis.</title>
        <authorList>
            <person name="Teixeira Mde M."/>
            <person name="Rodrigues A.M."/>
            <person name="Tsui C.K."/>
            <person name="de Almeida L.G."/>
            <person name="Van Diepeningen A.D."/>
            <person name="van den Ende B.G."/>
            <person name="Fernandes G.F."/>
            <person name="Kano R."/>
            <person name="Hamelin R.C."/>
            <person name="Lopes-Bezerra L.M."/>
            <person name="Vasconcelos A.T."/>
            <person name="de Hoog S."/>
            <person name="de Camargo Z.P."/>
            <person name="Felipe M.S."/>
        </authorList>
    </citation>
    <scope>NUCLEOTIDE SEQUENCE [LARGE SCALE GENOMIC DNA]</scope>
    <source>
        <strain evidence="4 5">1099-18</strain>
    </source>
</reference>
<dbReference type="Pfam" id="PF08240">
    <property type="entry name" value="ADH_N"/>
    <property type="match status" value="1"/>
</dbReference>
<evidence type="ECO:0000313" key="4">
    <source>
        <dbReference type="EMBL" id="KJR88837.1"/>
    </source>
</evidence>
<dbReference type="InterPro" id="IPR014189">
    <property type="entry name" value="Quinone_OxRdtase_PIG3"/>
</dbReference>
<dbReference type="SUPFAM" id="SSF50129">
    <property type="entry name" value="GroES-like"/>
    <property type="match status" value="1"/>
</dbReference>
<proteinExistence type="predicted"/>
<dbReference type="PANTHER" id="PTHR48106:SF18">
    <property type="entry name" value="QUINONE OXIDOREDUCTASE PIG3"/>
    <property type="match status" value="1"/>
</dbReference>
<dbReference type="GO" id="GO:0016651">
    <property type="term" value="F:oxidoreductase activity, acting on NAD(P)H"/>
    <property type="evidence" value="ECO:0007669"/>
    <property type="project" value="TreeGrafter"/>
</dbReference>
<dbReference type="Pfam" id="PF00107">
    <property type="entry name" value="ADH_zinc_N"/>
    <property type="match status" value="1"/>
</dbReference>
<dbReference type="VEuPathDB" id="FungiDB:SPSK_07677"/>
<dbReference type="AlphaFoldDB" id="A0A0F2MGS5"/>
<evidence type="ECO:0000256" key="1">
    <source>
        <dbReference type="ARBA" id="ARBA00022857"/>
    </source>
</evidence>
<keyword evidence="1" id="KW-0521">NADP</keyword>
<dbReference type="InterPro" id="IPR013149">
    <property type="entry name" value="ADH-like_C"/>
</dbReference>
<dbReference type="Proteomes" id="UP000033710">
    <property type="component" value="Unassembled WGS sequence"/>
</dbReference>
<dbReference type="PANTHER" id="PTHR48106">
    <property type="entry name" value="QUINONE OXIDOREDUCTASE PIG3-RELATED"/>
    <property type="match status" value="1"/>
</dbReference>
<dbReference type="InterPro" id="IPR013154">
    <property type="entry name" value="ADH-like_N"/>
</dbReference>
<evidence type="ECO:0000256" key="2">
    <source>
        <dbReference type="ARBA" id="ARBA00023002"/>
    </source>
</evidence>
<dbReference type="InterPro" id="IPR036291">
    <property type="entry name" value="NAD(P)-bd_dom_sf"/>
</dbReference>
<dbReference type="InterPro" id="IPR020843">
    <property type="entry name" value="ER"/>
</dbReference>
<dbReference type="EMBL" id="AXCR01000004">
    <property type="protein sequence ID" value="KJR88837.1"/>
    <property type="molecule type" value="Genomic_DNA"/>
</dbReference>
<dbReference type="KEGG" id="ssck:SPSK_07677"/>
<dbReference type="SUPFAM" id="SSF51735">
    <property type="entry name" value="NAD(P)-binding Rossmann-fold domains"/>
    <property type="match status" value="1"/>
</dbReference>
<protein>
    <recommendedName>
        <fullName evidence="3">Enoyl reductase (ER) domain-containing protein</fullName>
    </recommendedName>
</protein>
<dbReference type="Gene3D" id="3.90.180.10">
    <property type="entry name" value="Medium-chain alcohol dehydrogenases, catalytic domain"/>
    <property type="match status" value="1"/>
</dbReference>
<accession>A0A0F2MGS5</accession>
<dbReference type="SMART" id="SM00829">
    <property type="entry name" value="PKS_ER"/>
    <property type="match status" value="1"/>
</dbReference>
<gene>
    <name evidence="4" type="ORF">SPSK_07677</name>
</gene>
<evidence type="ECO:0000313" key="5">
    <source>
        <dbReference type="Proteomes" id="UP000033710"/>
    </source>
</evidence>
<dbReference type="CDD" id="cd05276">
    <property type="entry name" value="p53_inducible_oxidoreductase"/>
    <property type="match status" value="1"/>
</dbReference>
<dbReference type="InterPro" id="IPR011032">
    <property type="entry name" value="GroES-like_sf"/>
</dbReference>
<comment type="caution">
    <text evidence="4">The sequence shown here is derived from an EMBL/GenBank/DDBJ whole genome shotgun (WGS) entry which is preliminary data.</text>
</comment>
<evidence type="ECO:0000259" key="3">
    <source>
        <dbReference type="SMART" id="SM00829"/>
    </source>
</evidence>
<organism evidence="4 5">
    <name type="scientific">Sporothrix schenckii 1099-18</name>
    <dbReference type="NCBI Taxonomy" id="1397361"/>
    <lineage>
        <taxon>Eukaryota</taxon>
        <taxon>Fungi</taxon>
        <taxon>Dikarya</taxon>
        <taxon>Ascomycota</taxon>
        <taxon>Pezizomycotina</taxon>
        <taxon>Sordariomycetes</taxon>
        <taxon>Sordariomycetidae</taxon>
        <taxon>Ophiostomatales</taxon>
        <taxon>Ophiostomataceae</taxon>
        <taxon>Sporothrix</taxon>
    </lineage>
</organism>
<dbReference type="Gene3D" id="3.40.50.720">
    <property type="entry name" value="NAD(P)-binding Rossmann-like Domain"/>
    <property type="match status" value="1"/>
</dbReference>
<dbReference type="OrthoDB" id="203908at2759"/>
<feature type="domain" description="Enoyl reductase (ER)" evidence="3">
    <location>
        <begin position="15"/>
        <end position="344"/>
    </location>
</feature>
<dbReference type="GO" id="GO:0070402">
    <property type="term" value="F:NADPH binding"/>
    <property type="evidence" value="ECO:0007669"/>
    <property type="project" value="TreeGrafter"/>
</dbReference>
<dbReference type="RefSeq" id="XP_016591513.1">
    <property type="nucleotide sequence ID" value="XM_016734334.1"/>
</dbReference>